<sequence>MKMNDDQLVVAPETVRALVDEQFPEWRRLPITSIAAHGTVNAIFRVGEHFTARFPLQPGHVDSTRRWLESEAEAARELLGRTRFPTPEPVALGEPGAGYPLPWSVQTWLPGVVATDDDPGESVAFAHDLADLIESLRAIDTRGRTFAGQGRGGDLQSHDGWVETCFEQSEQLLDVRGLRLMWESFRNLPREATDVMAHGDLIPGNVLVSAGRLTGILDVGGFGPADPALDLVGAWHLLEAGPRQVFRLDLGCDDLEWERGKAWAFVQAMGVVWYYLESNPVMCRMGRRTLERILADPVSV</sequence>
<evidence type="ECO:0000313" key="3">
    <source>
        <dbReference type="Proteomes" id="UP000331127"/>
    </source>
</evidence>
<dbReference type="OrthoDB" id="9797603at2"/>
<name>A0A5M3WS61_9ACTN</name>
<protein>
    <submittedName>
        <fullName evidence="2">Putative phosphotransferase</fullName>
    </submittedName>
</protein>
<feature type="domain" description="Aminoglycoside phosphotransferase" evidence="1">
    <location>
        <begin position="37"/>
        <end position="259"/>
    </location>
</feature>
<dbReference type="Pfam" id="PF01636">
    <property type="entry name" value="APH"/>
    <property type="match status" value="1"/>
</dbReference>
<dbReference type="EMBL" id="BLAE01000029">
    <property type="protein sequence ID" value="GES11440.1"/>
    <property type="molecule type" value="Genomic_DNA"/>
</dbReference>
<proteinExistence type="predicted"/>
<dbReference type="GO" id="GO:0016740">
    <property type="term" value="F:transferase activity"/>
    <property type="evidence" value="ECO:0007669"/>
    <property type="project" value="UniProtKB-KW"/>
</dbReference>
<dbReference type="InterPro" id="IPR011009">
    <property type="entry name" value="Kinase-like_dom_sf"/>
</dbReference>
<comment type="caution">
    <text evidence="2">The sequence shown here is derived from an EMBL/GenBank/DDBJ whole genome shotgun (WGS) entry which is preliminary data.</text>
</comment>
<dbReference type="SUPFAM" id="SSF56112">
    <property type="entry name" value="Protein kinase-like (PK-like)"/>
    <property type="match status" value="1"/>
</dbReference>
<dbReference type="CDD" id="cd05155">
    <property type="entry name" value="APH_ChoK_like_1"/>
    <property type="match status" value="1"/>
</dbReference>
<organism evidence="2 3">
    <name type="scientific">Acrocarpospora macrocephala</name>
    <dbReference type="NCBI Taxonomy" id="150177"/>
    <lineage>
        <taxon>Bacteria</taxon>
        <taxon>Bacillati</taxon>
        <taxon>Actinomycetota</taxon>
        <taxon>Actinomycetes</taxon>
        <taxon>Streptosporangiales</taxon>
        <taxon>Streptosporangiaceae</taxon>
        <taxon>Acrocarpospora</taxon>
    </lineage>
</organism>
<reference evidence="2 3" key="1">
    <citation type="submission" date="2019-10" db="EMBL/GenBank/DDBJ databases">
        <title>Whole genome shotgun sequence of Acrocarpospora macrocephala NBRC 16266.</title>
        <authorList>
            <person name="Ichikawa N."/>
            <person name="Kimura A."/>
            <person name="Kitahashi Y."/>
            <person name="Komaki H."/>
            <person name="Oguchi A."/>
        </authorList>
    </citation>
    <scope>NUCLEOTIDE SEQUENCE [LARGE SCALE GENOMIC DNA]</scope>
    <source>
        <strain evidence="2 3">NBRC 16266</strain>
    </source>
</reference>
<evidence type="ECO:0000259" key="1">
    <source>
        <dbReference type="Pfam" id="PF01636"/>
    </source>
</evidence>
<accession>A0A5M3WS61</accession>
<evidence type="ECO:0000313" key="2">
    <source>
        <dbReference type="EMBL" id="GES11440.1"/>
    </source>
</evidence>
<dbReference type="PANTHER" id="PTHR21310:SF42">
    <property type="entry name" value="BIFUNCTIONAL AAC_APH"/>
    <property type="match status" value="1"/>
</dbReference>
<dbReference type="Proteomes" id="UP000331127">
    <property type="component" value="Unassembled WGS sequence"/>
</dbReference>
<dbReference type="PANTHER" id="PTHR21310">
    <property type="entry name" value="AMINOGLYCOSIDE PHOSPHOTRANSFERASE-RELATED-RELATED"/>
    <property type="match status" value="1"/>
</dbReference>
<gene>
    <name evidence="2" type="ORF">Amac_050370</name>
</gene>
<keyword evidence="2" id="KW-0808">Transferase</keyword>
<dbReference type="InterPro" id="IPR051678">
    <property type="entry name" value="AGP_Transferase"/>
</dbReference>
<dbReference type="Gene3D" id="3.30.200.20">
    <property type="entry name" value="Phosphorylase Kinase, domain 1"/>
    <property type="match status" value="1"/>
</dbReference>
<keyword evidence="3" id="KW-1185">Reference proteome</keyword>
<dbReference type="AlphaFoldDB" id="A0A5M3WS61"/>
<dbReference type="Gene3D" id="3.90.1200.10">
    <property type="match status" value="1"/>
</dbReference>
<dbReference type="InterPro" id="IPR002575">
    <property type="entry name" value="Aminoglycoside_PTrfase"/>
</dbReference>